<keyword evidence="1" id="KW-0812">Transmembrane</keyword>
<reference evidence="3 4" key="1">
    <citation type="journal article" date="2023" name="Int. J. Mol. Sci.">
        <title>De Novo Assembly and Annotation of 11 Diverse Shrub Willow (Salix) Genomes Reveals Novel Gene Organization in Sex-Linked Regions.</title>
        <authorList>
            <person name="Hyden B."/>
            <person name="Feng K."/>
            <person name="Yates T.B."/>
            <person name="Jawdy S."/>
            <person name="Cereghino C."/>
            <person name="Smart L.B."/>
            <person name="Muchero W."/>
        </authorList>
    </citation>
    <scope>NUCLEOTIDE SEQUENCE [LARGE SCALE GENOMIC DNA]</scope>
    <source>
        <tissue evidence="3">Shoot tip</tissue>
    </source>
</reference>
<dbReference type="AlphaFoldDB" id="A0AAD6KP25"/>
<evidence type="ECO:0000313" key="3">
    <source>
        <dbReference type="EMBL" id="KAJ6427086.1"/>
    </source>
</evidence>
<dbReference type="EMBL" id="JAPFFJ010000005">
    <property type="protein sequence ID" value="KAJ6427086.1"/>
    <property type="molecule type" value="Genomic_DNA"/>
</dbReference>
<keyword evidence="1" id="KW-0472">Membrane</keyword>
<evidence type="ECO:0000256" key="1">
    <source>
        <dbReference type="SAM" id="Phobius"/>
    </source>
</evidence>
<feature type="transmembrane region" description="Helical" evidence="1">
    <location>
        <begin position="59"/>
        <end position="79"/>
    </location>
</feature>
<sequence length="89" mass="10408">MKSDFLRNMSRENWIWLDNVWLAVQNLKDERHAAVQQTQLLQQELDLLRRRRYRKTDPGFSLMFAFVVGLVGIIVGFLLNLSLSSPSTD</sequence>
<evidence type="ECO:0000259" key="2">
    <source>
        <dbReference type="Pfam" id="PF05695"/>
    </source>
</evidence>
<proteinExistence type="predicted"/>
<dbReference type="InterPro" id="IPR056777">
    <property type="entry name" value="Ycf2_N"/>
</dbReference>
<dbReference type="Pfam" id="PF05695">
    <property type="entry name" value="Ycf2"/>
    <property type="match status" value="1"/>
</dbReference>
<keyword evidence="1" id="KW-1133">Transmembrane helix</keyword>
<keyword evidence="4" id="KW-1185">Reference proteome</keyword>
<dbReference type="Proteomes" id="UP001162972">
    <property type="component" value="Chromosome 1"/>
</dbReference>
<accession>A0AAD6KP25</accession>
<gene>
    <name evidence="3" type="ORF">OIU84_022645</name>
</gene>
<organism evidence="3 4">
    <name type="scientific">Salix udensis</name>
    <dbReference type="NCBI Taxonomy" id="889485"/>
    <lineage>
        <taxon>Eukaryota</taxon>
        <taxon>Viridiplantae</taxon>
        <taxon>Streptophyta</taxon>
        <taxon>Embryophyta</taxon>
        <taxon>Tracheophyta</taxon>
        <taxon>Spermatophyta</taxon>
        <taxon>Magnoliopsida</taxon>
        <taxon>eudicotyledons</taxon>
        <taxon>Gunneridae</taxon>
        <taxon>Pentapetalae</taxon>
        <taxon>rosids</taxon>
        <taxon>fabids</taxon>
        <taxon>Malpighiales</taxon>
        <taxon>Salicaceae</taxon>
        <taxon>Saliceae</taxon>
        <taxon>Salix</taxon>
    </lineage>
</organism>
<name>A0AAD6KP25_9ROSI</name>
<evidence type="ECO:0000313" key="4">
    <source>
        <dbReference type="Proteomes" id="UP001162972"/>
    </source>
</evidence>
<feature type="domain" description="Ycf2 N-terminal" evidence="2">
    <location>
        <begin position="2"/>
        <end position="25"/>
    </location>
</feature>
<comment type="caution">
    <text evidence="3">The sequence shown here is derived from an EMBL/GenBank/DDBJ whole genome shotgun (WGS) entry which is preliminary data.</text>
</comment>
<protein>
    <recommendedName>
        <fullName evidence="2">Ycf2 N-terminal domain-containing protein</fullName>
    </recommendedName>
</protein>